<keyword evidence="3" id="KW-1185">Reference proteome</keyword>
<dbReference type="Gene3D" id="3.40.50.2060">
    <property type="match status" value="1"/>
</dbReference>
<dbReference type="InterPro" id="IPR043127">
    <property type="entry name" value="Sec-1-like_dom3a"/>
</dbReference>
<dbReference type="InterPro" id="IPR043154">
    <property type="entry name" value="Sec-1-like_dom1"/>
</dbReference>
<organism evidence="2 3">
    <name type="scientific">Anaeramoeba flamelloides</name>
    <dbReference type="NCBI Taxonomy" id="1746091"/>
    <lineage>
        <taxon>Eukaryota</taxon>
        <taxon>Metamonada</taxon>
        <taxon>Anaeramoebidae</taxon>
        <taxon>Anaeramoeba</taxon>
    </lineage>
</organism>
<dbReference type="SUPFAM" id="SSF56815">
    <property type="entry name" value="Sec1/munc18-like (SM) proteins"/>
    <property type="match status" value="1"/>
</dbReference>
<dbReference type="Gene3D" id="1.25.40.60">
    <property type="match status" value="1"/>
</dbReference>
<evidence type="ECO:0000313" key="3">
    <source>
        <dbReference type="Proteomes" id="UP001150062"/>
    </source>
</evidence>
<dbReference type="Gene3D" id="3.90.830.10">
    <property type="entry name" value="Syntaxin Binding Protein 1, Chain A, domain 2"/>
    <property type="match status" value="1"/>
</dbReference>
<dbReference type="Proteomes" id="UP001150062">
    <property type="component" value="Unassembled WGS sequence"/>
</dbReference>
<comment type="caution">
    <text evidence="2">The sequence shown here is derived from an EMBL/GenBank/DDBJ whole genome shotgun (WGS) entry which is preliminary data.</text>
</comment>
<sequence length="608" mass="70252">MNVYESIKHYINNMTECVMGPKVLLLDKETTTIISLVFSQSELLEKEIFLIEKLNKTTRKEMLHLKALVFVRPIEENLEHLGVELTKPKYSDYYLFFSNMLYETYLTGLAKSDKLGVVRQVHEFYADYYVINKDLFEFSMPNISNLIEPKWDTQLFDRITSGLISVCLSLKKKPIIRYQADMPLTERIAKKVKTVINQEKELFYYRRQETEPLLLIIDRRSDPLTPLLNQWTYQSMVHEYFGIENNLVYVGTNIGDDDDDDDDDEEDEEDFEIEMENENEKGKKTGVIQLKKIDNKKKKPKKNALKTGKGATVLSQSQDQFFAETMFSDFGDLGDKLTKLVQQFSTRTKVNQNIRSIDEMKKFIANYPEFRKLSGSVSKHVAIVDQISKIIRKRSIFVVSELEQSLAVNETHKKHLQEMLECFQNPNITATDCLRLACLYALRYEKHSSNSMKEIKEVLLDRGISNSKIKIVDKILKYAGLEKRGKGEDLFNNKNLFSSASRVIKRSLKDVDNVYIQHVPLIQQLIERVAKSKLNSNYYPNVGNINLVGQISNLIIFVVGGVTYEEAKFVDSYNKQQTGLNVIIGGTSMLNTKSFFKHVKQCVASKNY</sequence>
<dbReference type="InterPro" id="IPR001619">
    <property type="entry name" value="Sec1-like"/>
</dbReference>
<dbReference type="PANTHER" id="PTHR11679">
    <property type="entry name" value="VESICLE PROTEIN SORTING-ASSOCIATED"/>
    <property type="match status" value="1"/>
</dbReference>
<dbReference type="InterPro" id="IPR036045">
    <property type="entry name" value="Sec1-like_sf"/>
</dbReference>
<proteinExistence type="inferred from homology"/>
<evidence type="ECO:0000256" key="1">
    <source>
        <dbReference type="ARBA" id="ARBA00009884"/>
    </source>
</evidence>
<accession>A0ABQ8YEG0</accession>
<dbReference type="InterPro" id="IPR027482">
    <property type="entry name" value="Sec1-like_dom2"/>
</dbReference>
<dbReference type="Pfam" id="PF00995">
    <property type="entry name" value="Sec1"/>
    <property type="match status" value="1"/>
</dbReference>
<comment type="similarity">
    <text evidence="1">Belongs to the STXBP/unc-18/SEC1 family.</text>
</comment>
<dbReference type="PIRSF" id="PIRSF005715">
    <property type="entry name" value="VPS45_Sec1"/>
    <property type="match status" value="1"/>
</dbReference>
<protein>
    <submittedName>
        <fullName evidence="2">Vacuolar protein sorting-associated protein</fullName>
    </submittedName>
</protein>
<reference evidence="2" key="1">
    <citation type="submission" date="2022-08" db="EMBL/GenBank/DDBJ databases">
        <title>Novel sulfate-reducing endosymbionts in the free-living metamonad Anaeramoeba.</title>
        <authorList>
            <person name="Jerlstrom-Hultqvist J."/>
            <person name="Cepicka I."/>
            <person name="Gallot-Lavallee L."/>
            <person name="Salas-Leiva D."/>
            <person name="Curtis B.A."/>
            <person name="Zahonova K."/>
            <person name="Pipaliya S."/>
            <person name="Dacks J."/>
            <person name="Roger A.J."/>
        </authorList>
    </citation>
    <scope>NUCLEOTIDE SEQUENCE</scope>
    <source>
        <strain evidence="2">Schooner1</strain>
    </source>
</reference>
<evidence type="ECO:0000313" key="2">
    <source>
        <dbReference type="EMBL" id="KAJ6242971.1"/>
    </source>
</evidence>
<dbReference type="EMBL" id="JAOAOG010000173">
    <property type="protein sequence ID" value="KAJ6242971.1"/>
    <property type="molecule type" value="Genomic_DNA"/>
</dbReference>
<dbReference type="Gene3D" id="3.40.50.1910">
    <property type="match status" value="1"/>
</dbReference>
<name>A0ABQ8YEG0_9EUKA</name>
<gene>
    <name evidence="2" type="ORF">M0813_02828</name>
</gene>